<protein>
    <submittedName>
        <fullName evidence="5">Redoxin domain-containing protein</fullName>
    </submittedName>
</protein>
<comment type="caution">
    <text evidence="5">The sequence shown here is derived from an EMBL/GenBank/DDBJ whole genome shotgun (WGS) entry which is preliminary data.</text>
</comment>
<proteinExistence type="predicted"/>
<dbReference type="PIRSF" id="PIRSF000239">
    <property type="entry name" value="AHPC"/>
    <property type="match status" value="1"/>
</dbReference>
<sequence length="155" mass="17655">MVKVNEKAPDFILYNTDLKPVKLNDFKGKVVVLSFFPAAFTPVCTKEMCTFRDSISKFNDMNAVVLGISVDPPFSNKAFKDHNKLNFDILSDYSREVVKKYGVSWEFPSLPGYILAKRSVFVVDKEGIVRYKWISDDPTVEPPYQEVEKVISSIS</sequence>
<keyword evidence="6" id="KW-1185">Reference proteome</keyword>
<dbReference type="CDD" id="cd03018">
    <property type="entry name" value="PRX_AhpE_like"/>
    <property type="match status" value="1"/>
</dbReference>
<dbReference type="GO" id="GO:0016491">
    <property type="term" value="F:oxidoreductase activity"/>
    <property type="evidence" value="ECO:0007669"/>
    <property type="project" value="UniProtKB-KW"/>
</dbReference>
<dbReference type="Gene3D" id="3.40.30.10">
    <property type="entry name" value="Glutaredoxin"/>
    <property type="match status" value="1"/>
</dbReference>
<dbReference type="InterPro" id="IPR050455">
    <property type="entry name" value="Tpx_Peroxidase_subfamily"/>
</dbReference>
<dbReference type="SUPFAM" id="SSF52833">
    <property type="entry name" value="Thioredoxin-like"/>
    <property type="match status" value="1"/>
</dbReference>
<reference evidence="5 6" key="1">
    <citation type="submission" date="2019-10" db="EMBL/GenBank/DDBJ databases">
        <title>Sequencing and Assembly of Multiple Reported Metal-Biooxidizing Members of the Extremely Thermoacidophilic Archaeal Family Sulfolobaceae.</title>
        <authorList>
            <person name="Counts J.A."/>
            <person name="Kelly R.M."/>
        </authorList>
    </citation>
    <scope>NUCLEOTIDE SEQUENCE [LARGE SCALE GENOMIC DNA]</scope>
    <source>
        <strain evidence="5 6">DSM 6482</strain>
    </source>
</reference>
<dbReference type="InterPro" id="IPR000866">
    <property type="entry name" value="AhpC/TSA"/>
</dbReference>
<feature type="domain" description="Thioredoxin" evidence="4">
    <location>
        <begin position="2"/>
        <end position="155"/>
    </location>
</feature>
<dbReference type="GO" id="GO:0016209">
    <property type="term" value="F:antioxidant activity"/>
    <property type="evidence" value="ECO:0007669"/>
    <property type="project" value="InterPro"/>
</dbReference>
<evidence type="ECO:0000313" key="5">
    <source>
        <dbReference type="EMBL" id="MUN29125.1"/>
    </source>
</evidence>
<evidence type="ECO:0000259" key="4">
    <source>
        <dbReference type="PROSITE" id="PS51352"/>
    </source>
</evidence>
<dbReference type="RefSeq" id="WP_156016697.1">
    <property type="nucleotide sequence ID" value="NZ_WGGD01000005.1"/>
</dbReference>
<dbReference type="PROSITE" id="PS51352">
    <property type="entry name" value="THIOREDOXIN_2"/>
    <property type="match status" value="1"/>
</dbReference>
<dbReference type="AlphaFoldDB" id="A0A6A9QPB0"/>
<name>A0A6A9QPB0_SULME</name>
<feature type="active site" description="Cysteine sulfenic acid (-SOH) intermediate; for peroxidase activity" evidence="3">
    <location>
        <position position="44"/>
    </location>
</feature>
<gene>
    <name evidence="5" type="ORF">GC250_06710</name>
</gene>
<keyword evidence="2" id="KW-0676">Redox-active center</keyword>
<accession>A0A6A9QPB0</accession>
<evidence type="ECO:0000256" key="3">
    <source>
        <dbReference type="PIRSR" id="PIRSR000239-1"/>
    </source>
</evidence>
<evidence type="ECO:0000313" key="6">
    <source>
        <dbReference type="Proteomes" id="UP000470772"/>
    </source>
</evidence>
<dbReference type="InterPro" id="IPR024706">
    <property type="entry name" value="Peroxiredoxin_AhpC-typ"/>
</dbReference>
<evidence type="ECO:0000256" key="1">
    <source>
        <dbReference type="ARBA" id="ARBA00023002"/>
    </source>
</evidence>
<dbReference type="InterPro" id="IPR013766">
    <property type="entry name" value="Thioredoxin_domain"/>
</dbReference>
<dbReference type="Proteomes" id="UP000470772">
    <property type="component" value="Unassembled WGS sequence"/>
</dbReference>
<dbReference type="Pfam" id="PF00578">
    <property type="entry name" value="AhpC-TSA"/>
    <property type="match status" value="1"/>
</dbReference>
<keyword evidence="1" id="KW-0560">Oxidoreductase</keyword>
<dbReference type="PANTHER" id="PTHR43110:SF1">
    <property type="entry name" value="THIOL PEROXIDASE"/>
    <property type="match status" value="1"/>
</dbReference>
<dbReference type="EMBL" id="WGGD01000005">
    <property type="protein sequence ID" value="MUN29125.1"/>
    <property type="molecule type" value="Genomic_DNA"/>
</dbReference>
<organism evidence="5 6">
    <name type="scientific">Sulfuracidifex metallicus DSM 6482 = JCM 9184</name>
    <dbReference type="NCBI Taxonomy" id="523847"/>
    <lineage>
        <taxon>Archaea</taxon>
        <taxon>Thermoproteota</taxon>
        <taxon>Thermoprotei</taxon>
        <taxon>Sulfolobales</taxon>
        <taxon>Sulfolobaceae</taxon>
        <taxon>Sulfuracidifex</taxon>
    </lineage>
</organism>
<dbReference type="PANTHER" id="PTHR43110">
    <property type="entry name" value="THIOL PEROXIDASE"/>
    <property type="match status" value="1"/>
</dbReference>
<evidence type="ECO:0000256" key="2">
    <source>
        <dbReference type="ARBA" id="ARBA00023284"/>
    </source>
</evidence>
<dbReference type="InterPro" id="IPR036249">
    <property type="entry name" value="Thioredoxin-like_sf"/>
</dbReference>